<proteinExistence type="predicted"/>
<gene>
    <name evidence="1" type="ORF">SSE37_08643</name>
</gene>
<reference evidence="1 2" key="1">
    <citation type="submission" date="2006-06" db="EMBL/GenBank/DDBJ databases">
        <authorList>
            <person name="Moran M.A."/>
            <person name="Ferriera S."/>
            <person name="Johnson J."/>
            <person name="Kravitz S."/>
            <person name="Beeson K."/>
            <person name="Sutton G."/>
            <person name="Rogers Y.-H."/>
            <person name="Friedman R."/>
            <person name="Frazier M."/>
            <person name="Venter J.C."/>
        </authorList>
    </citation>
    <scope>NUCLEOTIDE SEQUENCE [LARGE SCALE GENOMIC DNA]</scope>
    <source>
        <strain evidence="1 2">E-37</strain>
    </source>
</reference>
<protein>
    <submittedName>
        <fullName evidence="1">GatB/Yqey</fullName>
    </submittedName>
</protein>
<dbReference type="OrthoDB" id="9788127at2"/>
<dbReference type="GO" id="GO:0016884">
    <property type="term" value="F:carbon-nitrogen ligase activity, with glutamine as amido-N-donor"/>
    <property type="evidence" value="ECO:0007669"/>
    <property type="project" value="InterPro"/>
</dbReference>
<dbReference type="InterPro" id="IPR042184">
    <property type="entry name" value="YqeY/Aim41_N"/>
</dbReference>
<accession>A3JZG0</accession>
<dbReference type="Pfam" id="PF09424">
    <property type="entry name" value="YqeY"/>
    <property type="match status" value="1"/>
</dbReference>
<dbReference type="InterPro" id="IPR023168">
    <property type="entry name" value="GatB_Yqey_C_2"/>
</dbReference>
<keyword evidence="2" id="KW-1185">Reference proteome</keyword>
<dbReference type="EMBL" id="AAYA01000002">
    <property type="protein sequence ID" value="EBA09863.1"/>
    <property type="molecule type" value="Genomic_DNA"/>
</dbReference>
<dbReference type="RefSeq" id="WP_005856139.1">
    <property type="nucleotide sequence ID" value="NZ_AAYA01000002.1"/>
</dbReference>
<dbReference type="AlphaFoldDB" id="A3JZG0"/>
<evidence type="ECO:0000313" key="2">
    <source>
        <dbReference type="Proteomes" id="UP000005713"/>
    </source>
</evidence>
<name>A3JZG0_SAGS3</name>
<dbReference type="SUPFAM" id="SSF89095">
    <property type="entry name" value="GatB/YqeY motif"/>
    <property type="match status" value="1"/>
</dbReference>
<dbReference type="PANTHER" id="PTHR28055:SF1">
    <property type="entry name" value="ALTERED INHERITANCE OF MITOCHONDRIA PROTEIN 41, MITOCHONDRIAL"/>
    <property type="match status" value="1"/>
</dbReference>
<comment type="caution">
    <text evidence="1">The sequence shown here is derived from an EMBL/GenBank/DDBJ whole genome shotgun (WGS) entry which is preliminary data.</text>
</comment>
<dbReference type="Proteomes" id="UP000005713">
    <property type="component" value="Unassembled WGS sequence"/>
</dbReference>
<dbReference type="Gene3D" id="1.10.1510.10">
    <property type="entry name" value="Uncharacterised protein YqeY/AIM41 PF09424, N-terminal domain"/>
    <property type="match status" value="1"/>
</dbReference>
<dbReference type="PANTHER" id="PTHR28055">
    <property type="entry name" value="ALTERED INHERITANCE OF MITOCHONDRIA PROTEIN 41, MITOCHONDRIAL"/>
    <property type="match status" value="1"/>
</dbReference>
<dbReference type="InterPro" id="IPR003789">
    <property type="entry name" value="Asn/Gln_tRNA_amidoTrase-B-like"/>
</dbReference>
<organism evidence="1 2">
    <name type="scientific">Sagittula stellata (strain ATCC 700073 / DSM 11524 / E-37)</name>
    <dbReference type="NCBI Taxonomy" id="388399"/>
    <lineage>
        <taxon>Bacteria</taxon>
        <taxon>Pseudomonadati</taxon>
        <taxon>Pseudomonadota</taxon>
        <taxon>Alphaproteobacteria</taxon>
        <taxon>Rhodobacterales</taxon>
        <taxon>Roseobacteraceae</taxon>
        <taxon>Sagittula</taxon>
    </lineage>
</organism>
<dbReference type="InterPro" id="IPR019004">
    <property type="entry name" value="YqeY/Aim41"/>
</dbReference>
<sequence length="153" mass="16647">MELRERVNVAVKQAMREKDAARLSTLRLINAAIKDRDIAARADGQENGVDDSEVLAILGKMVKQRRESAKTYEEGGRLDLAEREMAEIEVIEEFLPRALSDAEVSAAIDAAVAEVGAESIRDMGRVMGVLKSKYTGQMDFAAAGPLVKARLAS</sequence>
<dbReference type="eggNOG" id="COG1610">
    <property type="taxonomic scope" value="Bacteria"/>
</dbReference>
<dbReference type="Gene3D" id="1.10.10.410">
    <property type="match status" value="1"/>
</dbReference>
<evidence type="ECO:0000313" key="1">
    <source>
        <dbReference type="EMBL" id="EBA09863.1"/>
    </source>
</evidence>